<evidence type="ECO:0000313" key="1">
    <source>
        <dbReference type="EMBL" id="MBO2006848.1"/>
    </source>
</evidence>
<comment type="caution">
    <text evidence="1">The sequence shown here is derived from an EMBL/GenBank/DDBJ whole genome shotgun (WGS) entry which is preliminary data.</text>
</comment>
<proteinExistence type="predicted"/>
<dbReference type="EMBL" id="JAGETR010000060">
    <property type="protein sequence ID" value="MBO2006848.1"/>
    <property type="molecule type" value="Genomic_DNA"/>
</dbReference>
<name>A0A939NKX4_SERMA</name>
<sequence>MNAFVNFLLKCSVYWAGVPVRHCRGGWKSMAKCAIPELLTMSNSEHGKGF</sequence>
<gene>
    <name evidence="1" type="ORF">J4732_10455</name>
</gene>
<dbReference type="AlphaFoldDB" id="A0A939NKX4"/>
<protein>
    <submittedName>
        <fullName evidence="1">Uncharacterized protein</fullName>
    </submittedName>
</protein>
<organism evidence="1">
    <name type="scientific">Serratia marcescens</name>
    <dbReference type="NCBI Taxonomy" id="615"/>
    <lineage>
        <taxon>Bacteria</taxon>
        <taxon>Pseudomonadati</taxon>
        <taxon>Pseudomonadota</taxon>
        <taxon>Gammaproteobacteria</taxon>
        <taxon>Enterobacterales</taxon>
        <taxon>Yersiniaceae</taxon>
        <taxon>Serratia</taxon>
    </lineage>
</organism>
<accession>A0A939NKX4</accession>
<reference evidence="1" key="1">
    <citation type="submission" date="2021-03" db="EMBL/GenBank/DDBJ databases">
        <title>Molecular epidemiology and mechanisms of colistin and carbapenem resistance in Enterobacteriaceae from clinical isolates, the environment and porcine samples in Pretoria, South Africa.</title>
        <authorList>
            <person name="Bogoshi D."/>
            <person name="Mbelle N.M."/>
            <person name="Naidoo V."/>
            <person name="Osei Sekyere J."/>
        </authorList>
    </citation>
    <scope>NUCLEOTIDE SEQUENCE</scope>
    <source>
        <strain evidence="1">C080</strain>
    </source>
</reference>